<dbReference type="InterPro" id="IPR023631">
    <property type="entry name" value="Amidase_dom"/>
</dbReference>
<gene>
    <name evidence="9" type="ORF">MNBD_GAMMA02-492</name>
</gene>
<dbReference type="GO" id="GO:0005524">
    <property type="term" value="F:ATP binding"/>
    <property type="evidence" value="ECO:0007669"/>
    <property type="project" value="UniProtKB-KW"/>
</dbReference>
<evidence type="ECO:0000256" key="4">
    <source>
        <dbReference type="ARBA" id="ARBA00022741"/>
    </source>
</evidence>
<evidence type="ECO:0000256" key="6">
    <source>
        <dbReference type="ARBA" id="ARBA00022917"/>
    </source>
</evidence>
<dbReference type="AlphaFoldDB" id="A0A3B0VLR0"/>
<evidence type="ECO:0000256" key="3">
    <source>
        <dbReference type="ARBA" id="ARBA00022598"/>
    </source>
</evidence>
<dbReference type="Gene3D" id="3.90.1300.10">
    <property type="entry name" value="Amidase signature (AS) domain"/>
    <property type="match status" value="1"/>
</dbReference>
<protein>
    <recommendedName>
        <fullName evidence="2">glutaminyl-tRNA synthase (glutamine-hydrolyzing)</fullName>
        <ecNumber evidence="2">6.3.5.7</ecNumber>
    </recommendedName>
</protein>
<dbReference type="NCBIfam" id="TIGR00132">
    <property type="entry name" value="gatA"/>
    <property type="match status" value="1"/>
</dbReference>
<dbReference type="GO" id="GO:0050567">
    <property type="term" value="F:glutaminyl-tRNA synthase (glutamine-hydrolyzing) activity"/>
    <property type="evidence" value="ECO:0007669"/>
    <property type="project" value="UniProtKB-EC"/>
</dbReference>
<organism evidence="9">
    <name type="scientific">hydrothermal vent metagenome</name>
    <dbReference type="NCBI Taxonomy" id="652676"/>
    <lineage>
        <taxon>unclassified sequences</taxon>
        <taxon>metagenomes</taxon>
        <taxon>ecological metagenomes</taxon>
    </lineage>
</organism>
<evidence type="ECO:0000256" key="1">
    <source>
        <dbReference type="ARBA" id="ARBA00008069"/>
    </source>
</evidence>
<evidence type="ECO:0000256" key="2">
    <source>
        <dbReference type="ARBA" id="ARBA00012739"/>
    </source>
</evidence>
<keyword evidence="9" id="KW-0808">Transferase</keyword>
<dbReference type="InterPro" id="IPR020556">
    <property type="entry name" value="Amidase_CS"/>
</dbReference>
<dbReference type="GO" id="GO:0016740">
    <property type="term" value="F:transferase activity"/>
    <property type="evidence" value="ECO:0007669"/>
    <property type="project" value="UniProtKB-KW"/>
</dbReference>
<dbReference type="GO" id="GO:0030956">
    <property type="term" value="C:glutamyl-tRNA(Gln) amidotransferase complex"/>
    <property type="evidence" value="ECO:0007669"/>
    <property type="project" value="InterPro"/>
</dbReference>
<dbReference type="Pfam" id="PF01425">
    <property type="entry name" value="Amidase"/>
    <property type="match status" value="1"/>
</dbReference>
<dbReference type="SUPFAM" id="SSF75304">
    <property type="entry name" value="Amidase signature (AS) enzymes"/>
    <property type="match status" value="1"/>
</dbReference>
<accession>A0A3B0VLR0</accession>
<keyword evidence="6" id="KW-0648">Protein biosynthesis</keyword>
<feature type="domain" description="Amidase" evidence="8">
    <location>
        <begin position="27"/>
        <end position="466"/>
    </location>
</feature>
<reference evidence="9" key="1">
    <citation type="submission" date="2018-06" db="EMBL/GenBank/DDBJ databases">
        <authorList>
            <person name="Zhirakovskaya E."/>
        </authorList>
    </citation>
    <scope>NUCLEOTIDE SEQUENCE</scope>
</reference>
<dbReference type="GO" id="GO:0006412">
    <property type="term" value="P:translation"/>
    <property type="evidence" value="ECO:0007669"/>
    <property type="project" value="UniProtKB-KW"/>
</dbReference>
<dbReference type="PANTHER" id="PTHR11895">
    <property type="entry name" value="TRANSAMIDASE"/>
    <property type="match status" value="1"/>
</dbReference>
<sequence>MINLTIRQMSELMISKQISAQQLSGLFHDRCRQHNQTTGALITLNPEINAAELLQAQTHIEAGDNLLAGIPLLHKDLFCTQGVKTTCGSKMLADFVPPYDATVVKRLAESGMVTLGKANMDEFAMGSSNEHSAFMAVNNPWDLTRVPGGSSGGSAAAVAARMAPIATGSDTGGSIRQPAAFCGITGIKPSYGRVSRYGMVAFASSLDQGGVMAPGADDCGLVLSAMSGHDALDSTSAQQPAWQWQKPETVGMTGLKVGVTSAWIDGLQDQDIKQRTLEAIEQFKSNGAEIIEIDLPHADLAVSAYYVLAPAECSSNLSRFDGVRFGHQAKGITDLESLYRQSRTEGFGEEVKKRIIIGAWALSSGYYDAYYLKAQKVRRLISDDFNQAFAEVDVIACPVSPELPFKHGEKADGVSMYQADQFTIPASLAGLPCLSMPIGFSQQSQGGRLPVGLQLIGRYFDEQSILSVADKYQQQTDHHRQIPEAFQ</sequence>
<dbReference type="HAMAP" id="MF_00120">
    <property type="entry name" value="GatA"/>
    <property type="match status" value="1"/>
</dbReference>
<evidence type="ECO:0000259" key="8">
    <source>
        <dbReference type="Pfam" id="PF01425"/>
    </source>
</evidence>
<proteinExistence type="inferred from homology"/>
<dbReference type="InterPro" id="IPR036928">
    <property type="entry name" value="AS_sf"/>
</dbReference>
<evidence type="ECO:0000313" key="9">
    <source>
        <dbReference type="EMBL" id="VAW43851.1"/>
    </source>
</evidence>
<dbReference type="InterPro" id="IPR000120">
    <property type="entry name" value="Amidase"/>
</dbReference>
<dbReference type="EC" id="6.3.5.7" evidence="2"/>
<keyword evidence="4" id="KW-0547">Nucleotide-binding</keyword>
<dbReference type="PROSITE" id="PS00571">
    <property type="entry name" value="AMIDASES"/>
    <property type="match status" value="1"/>
</dbReference>
<comment type="similarity">
    <text evidence="1">Belongs to the amidase family. GatA subfamily.</text>
</comment>
<keyword evidence="5" id="KW-0067">ATP-binding</keyword>
<dbReference type="PANTHER" id="PTHR11895:SF151">
    <property type="entry name" value="GLUTAMYL-TRNA(GLN) AMIDOTRANSFERASE SUBUNIT A"/>
    <property type="match status" value="1"/>
</dbReference>
<keyword evidence="3 9" id="KW-0436">Ligase</keyword>
<name>A0A3B0VLR0_9ZZZZ</name>
<comment type="catalytic activity">
    <reaction evidence="7">
        <text>L-glutamyl-tRNA(Gln) + L-glutamine + ATP + H2O = L-glutaminyl-tRNA(Gln) + L-glutamate + ADP + phosphate + H(+)</text>
        <dbReference type="Rhea" id="RHEA:17521"/>
        <dbReference type="Rhea" id="RHEA-COMP:9681"/>
        <dbReference type="Rhea" id="RHEA-COMP:9684"/>
        <dbReference type="ChEBI" id="CHEBI:15377"/>
        <dbReference type="ChEBI" id="CHEBI:15378"/>
        <dbReference type="ChEBI" id="CHEBI:29985"/>
        <dbReference type="ChEBI" id="CHEBI:30616"/>
        <dbReference type="ChEBI" id="CHEBI:43474"/>
        <dbReference type="ChEBI" id="CHEBI:58359"/>
        <dbReference type="ChEBI" id="CHEBI:78520"/>
        <dbReference type="ChEBI" id="CHEBI:78521"/>
        <dbReference type="ChEBI" id="CHEBI:456216"/>
        <dbReference type="EC" id="6.3.5.7"/>
    </reaction>
</comment>
<dbReference type="GO" id="GO:0005739">
    <property type="term" value="C:mitochondrion"/>
    <property type="evidence" value="ECO:0007669"/>
    <property type="project" value="UniProtKB-ARBA"/>
</dbReference>
<evidence type="ECO:0000256" key="7">
    <source>
        <dbReference type="ARBA" id="ARBA00047407"/>
    </source>
</evidence>
<evidence type="ECO:0000256" key="5">
    <source>
        <dbReference type="ARBA" id="ARBA00022840"/>
    </source>
</evidence>
<dbReference type="EMBL" id="UOFA01000043">
    <property type="protein sequence ID" value="VAW43851.1"/>
    <property type="molecule type" value="Genomic_DNA"/>
</dbReference>
<dbReference type="InterPro" id="IPR004412">
    <property type="entry name" value="GatA"/>
</dbReference>